<organism evidence="1 2">
    <name type="scientific">Prosthecobacter dejongeii</name>
    <dbReference type="NCBI Taxonomy" id="48465"/>
    <lineage>
        <taxon>Bacteria</taxon>
        <taxon>Pseudomonadati</taxon>
        <taxon>Verrucomicrobiota</taxon>
        <taxon>Verrucomicrobiia</taxon>
        <taxon>Verrucomicrobiales</taxon>
        <taxon>Verrucomicrobiaceae</taxon>
        <taxon>Prosthecobacter</taxon>
    </lineage>
</organism>
<keyword evidence="2" id="KW-1185">Reference proteome</keyword>
<reference evidence="1 2" key="1">
    <citation type="submission" date="2020-08" db="EMBL/GenBank/DDBJ databases">
        <title>Genomic Encyclopedia of Type Strains, Phase IV (KMG-IV): sequencing the most valuable type-strain genomes for metagenomic binning, comparative biology and taxonomic classification.</title>
        <authorList>
            <person name="Goeker M."/>
        </authorList>
    </citation>
    <scope>NUCLEOTIDE SEQUENCE [LARGE SCALE GENOMIC DNA]</scope>
    <source>
        <strain evidence="1 2">DSM 12251</strain>
    </source>
</reference>
<protein>
    <submittedName>
        <fullName evidence="1">Uncharacterized protein</fullName>
    </submittedName>
</protein>
<accession>A0A7W7YI74</accession>
<name>A0A7W7YI74_9BACT</name>
<proteinExistence type="predicted"/>
<dbReference type="EMBL" id="JACHIF010000001">
    <property type="protein sequence ID" value="MBB5036643.1"/>
    <property type="molecule type" value="Genomic_DNA"/>
</dbReference>
<sequence>MTNQISFVGIEHSQPLSVTQKAGTTPFLWGCFFDMALSRKWFWLFLAFFALMVEASALAEQAQQTVLPELVTEVLDTLSAEQETGLEWAAVDFTTLDLLSFRQGMCLGYTFRVWQNERRGWFQGTRLHRWLCIDLR</sequence>
<gene>
    <name evidence="1" type="ORF">HNQ64_000877</name>
</gene>
<dbReference type="Proteomes" id="UP000534294">
    <property type="component" value="Unassembled WGS sequence"/>
</dbReference>
<evidence type="ECO:0000313" key="2">
    <source>
        <dbReference type="Proteomes" id="UP000534294"/>
    </source>
</evidence>
<evidence type="ECO:0000313" key="1">
    <source>
        <dbReference type="EMBL" id="MBB5036643.1"/>
    </source>
</evidence>
<comment type="caution">
    <text evidence="1">The sequence shown here is derived from an EMBL/GenBank/DDBJ whole genome shotgun (WGS) entry which is preliminary data.</text>
</comment>
<dbReference type="AlphaFoldDB" id="A0A7W7YI74"/>